<evidence type="ECO:0000256" key="9">
    <source>
        <dbReference type="ARBA" id="ARBA00033063"/>
    </source>
</evidence>
<comment type="subunit">
    <text evidence="10">Interacts with TamB to form the translocation and assembly module (TAM).</text>
</comment>
<evidence type="ECO:0000256" key="2">
    <source>
        <dbReference type="ARBA" id="ARBA00010248"/>
    </source>
</evidence>
<evidence type="ECO:0000256" key="5">
    <source>
        <dbReference type="ARBA" id="ARBA00022692"/>
    </source>
</evidence>
<proteinExistence type="inferred from homology"/>
<feature type="domain" description="TamA POTRA" evidence="13">
    <location>
        <begin position="9"/>
        <end position="82"/>
    </location>
</feature>
<dbReference type="PANTHER" id="PTHR12815:SF47">
    <property type="entry name" value="TRANSLOCATION AND ASSEMBLY MODULE SUBUNIT TAMA"/>
    <property type="match status" value="1"/>
</dbReference>
<keyword evidence="7" id="KW-0472">Membrane</keyword>
<comment type="subcellular location">
    <subcellularLocation>
        <location evidence="1">Cell outer membrane</location>
    </subcellularLocation>
</comment>
<evidence type="ECO:0000313" key="14">
    <source>
        <dbReference type="EMBL" id="MCL1143319.1"/>
    </source>
</evidence>
<dbReference type="InterPro" id="IPR039910">
    <property type="entry name" value="D15-like"/>
</dbReference>
<evidence type="ECO:0000259" key="12">
    <source>
        <dbReference type="Pfam" id="PF07244"/>
    </source>
</evidence>
<accession>A0A9X1ZJ84</accession>
<reference evidence="14" key="1">
    <citation type="submission" date="2022-01" db="EMBL/GenBank/DDBJ databases">
        <title>Whole genome-based taxonomy of the Shewanellaceae.</title>
        <authorList>
            <person name="Martin-Rodriguez A.J."/>
        </authorList>
    </citation>
    <scope>NUCLEOTIDE SEQUENCE</scope>
    <source>
        <strain evidence="14">DSM 16422</strain>
    </source>
</reference>
<evidence type="ECO:0000256" key="1">
    <source>
        <dbReference type="ARBA" id="ARBA00004442"/>
    </source>
</evidence>
<evidence type="ECO:0000259" key="11">
    <source>
        <dbReference type="Pfam" id="PF01103"/>
    </source>
</evidence>
<evidence type="ECO:0000313" key="15">
    <source>
        <dbReference type="Proteomes" id="UP001139333"/>
    </source>
</evidence>
<feature type="domain" description="Bacterial surface antigen (D15)" evidence="11">
    <location>
        <begin position="360"/>
        <end position="591"/>
    </location>
</feature>
<feature type="domain" description="POTRA" evidence="12">
    <location>
        <begin position="172"/>
        <end position="230"/>
    </location>
</feature>
<dbReference type="InterPro" id="IPR010827">
    <property type="entry name" value="BamA/TamA_POTRA"/>
</dbReference>
<dbReference type="EMBL" id="JAKIKP010000008">
    <property type="protein sequence ID" value="MCL1143319.1"/>
    <property type="molecule type" value="Genomic_DNA"/>
</dbReference>
<keyword evidence="15" id="KW-1185">Reference proteome</keyword>
<comment type="caution">
    <text evidence="14">The sequence shown here is derived from an EMBL/GenBank/DDBJ whole genome shotgun (WGS) entry which is preliminary data.</text>
</comment>
<dbReference type="PANTHER" id="PTHR12815">
    <property type="entry name" value="SORTING AND ASSEMBLY MACHINERY SAMM50 PROTEIN FAMILY MEMBER"/>
    <property type="match status" value="1"/>
</dbReference>
<keyword evidence="8" id="KW-0998">Cell outer membrane</keyword>
<keyword evidence="6" id="KW-0732">Signal</keyword>
<keyword evidence="4" id="KW-1134">Transmembrane beta strand</keyword>
<evidence type="ECO:0000256" key="7">
    <source>
        <dbReference type="ARBA" id="ARBA00023136"/>
    </source>
</evidence>
<dbReference type="GO" id="GO:0009279">
    <property type="term" value="C:cell outer membrane"/>
    <property type="evidence" value="ECO:0007669"/>
    <property type="project" value="UniProtKB-SubCell"/>
</dbReference>
<gene>
    <name evidence="14" type="ORF">L2672_11500</name>
</gene>
<dbReference type="Gene3D" id="2.40.160.50">
    <property type="entry name" value="membrane protein fhac: a member of the omp85/tpsb transporter family"/>
    <property type="match status" value="1"/>
</dbReference>
<dbReference type="Pfam" id="PF17243">
    <property type="entry name" value="POTRA_TamA_1"/>
    <property type="match status" value="1"/>
</dbReference>
<evidence type="ECO:0000259" key="13">
    <source>
        <dbReference type="Pfam" id="PF17243"/>
    </source>
</evidence>
<dbReference type="InterPro" id="IPR035243">
    <property type="entry name" value="TamA_POTRA_Dom_1"/>
</dbReference>
<dbReference type="GO" id="GO:0009306">
    <property type="term" value="P:protein secretion"/>
    <property type="evidence" value="ECO:0007669"/>
    <property type="project" value="TreeGrafter"/>
</dbReference>
<dbReference type="GO" id="GO:0097347">
    <property type="term" value="C:TAM protein secretion complex"/>
    <property type="evidence" value="ECO:0007669"/>
    <property type="project" value="TreeGrafter"/>
</dbReference>
<dbReference type="AlphaFoldDB" id="A0A9X1ZJ84"/>
<feature type="domain" description="POTRA" evidence="12">
    <location>
        <begin position="92"/>
        <end position="168"/>
    </location>
</feature>
<organism evidence="14 15">
    <name type="scientific">Shewanella gaetbuli</name>
    <dbReference type="NCBI Taxonomy" id="220752"/>
    <lineage>
        <taxon>Bacteria</taxon>
        <taxon>Pseudomonadati</taxon>
        <taxon>Pseudomonadota</taxon>
        <taxon>Gammaproteobacteria</taxon>
        <taxon>Alteromonadales</taxon>
        <taxon>Shewanellaceae</taxon>
        <taxon>Shewanella</taxon>
    </lineage>
</organism>
<keyword evidence="5" id="KW-0812">Transmembrane</keyword>
<name>A0A9X1ZJ84_9GAMM</name>
<sequence>MQAADDWLSISISGVTPALEQNIRAHLGALPANEIQRRAFLFGVEESTYEALKSMGFYQATVDTNVLESESKPWQLNISVKPGDPVTLQWVDINFDGEMLEDAAFRNWLDSLTIKPGDVLHHGVYESIKSQLLTLALARGYFDGQFSRSEIVINRDKNTAQINLHFQSGQRYRLGDVNFEGHTLNENIVQALVPFEKQTPYSTSQLGRLNRNLIDTGYFSNIKVLPQTDELTESMVPVKVELSSKPSHSLEVGAGIDMGNSSENAIDPRIRVTWRTPQINRFGHKQETTAEWAPDRPKLLTTYTIPMSHPLDDQLKLRVGLLRDKYGVTQDYNAEDKKFENTGQLESEKYLIGLLRQKRTQNNWLFGYSLEVMKENYNQLDVDYSPDFLLFGVGLSKTIRGDNTLDPKSGFRQTYTVEYADPYLGSTIRLARLQAKLKWIDTFFDKHRFVTRLDLGANIAKNENIPYIAPSLRYFAGGDQSIRGYRYQELGPYIDYENSEGGVSRQVIGGRYLLVGSIEYQYYLTPSWRLGTFVDAGNAFDTDQFEPLVSVGGGVHWISPIGPIKLDVGFGLKETETVNRSFRFHLTMGTDL</sequence>
<protein>
    <recommendedName>
        <fullName evidence="3">Translocation and assembly module subunit TamA</fullName>
    </recommendedName>
    <alternativeName>
        <fullName evidence="9">Autotransporter assembly factor TamA</fullName>
    </alternativeName>
</protein>
<evidence type="ECO:0000256" key="10">
    <source>
        <dbReference type="ARBA" id="ARBA00093548"/>
    </source>
</evidence>
<dbReference type="Pfam" id="PF07244">
    <property type="entry name" value="POTRA"/>
    <property type="match status" value="2"/>
</dbReference>
<dbReference type="Gene3D" id="3.10.20.310">
    <property type="entry name" value="membrane protein fhac"/>
    <property type="match status" value="3"/>
</dbReference>
<comment type="similarity">
    <text evidence="2">Belongs to the TamA family.</text>
</comment>
<evidence type="ECO:0000256" key="6">
    <source>
        <dbReference type="ARBA" id="ARBA00022729"/>
    </source>
</evidence>
<evidence type="ECO:0000256" key="4">
    <source>
        <dbReference type="ARBA" id="ARBA00022452"/>
    </source>
</evidence>
<evidence type="ECO:0000256" key="8">
    <source>
        <dbReference type="ARBA" id="ARBA00023237"/>
    </source>
</evidence>
<dbReference type="InterPro" id="IPR000184">
    <property type="entry name" value="Bac_surfAg_D15"/>
</dbReference>
<dbReference type="RefSeq" id="WP_248995997.1">
    <property type="nucleotide sequence ID" value="NZ_JAKIKP010000008.1"/>
</dbReference>
<dbReference type="Pfam" id="PF01103">
    <property type="entry name" value="Omp85"/>
    <property type="match status" value="1"/>
</dbReference>
<evidence type="ECO:0000256" key="3">
    <source>
        <dbReference type="ARBA" id="ARBA00015419"/>
    </source>
</evidence>
<dbReference type="Proteomes" id="UP001139333">
    <property type="component" value="Unassembled WGS sequence"/>
</dbReference>